<dbReference type="eggNOG" id="COG1309">
    <property type="taxonomic scope" value="Bacteria"/>
</dbReference>
<sequence>MSAGHIYYYFANKEEIIAAIAEAELEALLEIHDSVRNERDVVEAIVRRSGDVALYYANPENARLRLEILAEGARNPRILALVRALDLRARESAYKILRLANGALDGEVLEKTISVQYEMISAIVSGFTARAVRGVETDKQLLRVSVMETVSHVLRTRVAPIEPAGNPCSIP</sequence>
<reference evidence="1 2" key="1">
    <citation type="submission" date="2013-06" db="EMBL/GenBank/DDBJ databases">
        <title>Draft genome sequence of Thauera terpenica.</title>
        <authorList>
            <person name="Liu B."/>
            <person name="Frostegard A.H."/>
            <person name="Shapleigh J.P."/>
        </authorList>
    </citation>
    <scope>NUCLEOTIDE SEQUENCE [LARGE SCALE GENOMIC DNA]</scope>
    <source>
        <strain evidence="1 2">58Eu</strain>
    </source>
</reference>
<evidence type="ECO:0000313" key="1">
    <source>
        <dbReference type="EMBL" id="EPZ15420.1"/>
    </source>
</evidence>
<organism evidence="1 2">
    <name type="scientific">Thauera terpenica 58Eu</name>
    <dbReference type="NCBI Taxonomy" id="1348657"/>
    <lineage>
        <taxon>Bacteria</taxon>
        <taxon>Pseudomonadati</taxon>
        <taxon>Pseudomonadota</taxon>
        <taxon>Betaproteobacteria</taxon>
        <taxon>Rhodocyclales</taxon>
        <taxon>Zoogloeaceae</taxon>
        <taxon>Thauera</taxon>
    </lineage>
</organism>
<dbReference type="AlphaFoldDB" id="S9ZDQ4"/>
<evidence type="ECO:0008006" key="3">
    <source>
        <dbReference type="Google" id="ProtNLM"/>
    </source>
</evidence>
<dbReference type="Proteomes" id="UP000015455">
    <property type="component" value="Unassembled WGS sequence"/>
</dbReference>
<keyword evidence="2" id="KW-1185">Reference proteome</keyword>
<gene>
    <name evidence="1" type="ORF">M622_15925</name>
</gene>
<dbReference type="Gene3D" id="1.10.357.10">
    <property type="entry name" value="Tetracycline Repressor, domain 2"/>
    <property type="match status" value="1"/>
</dbReference>
<dbReference type="InterPro" id="IPR009057">
    <property type="entry name" value="Homeodomain-like_sf"/>
</dbReference>
<dbReference type="EMBL" id="ATJV01000057">
    <property type="protein sequence ID" value="EPZ15420.1"/>
    <property type="molecule type" value="Genomic_DNA"/>
</dbReference>
<dbReference type="PATRIC" id="fig|1348657.5.peg.2056"/>
<comment type="caution">
    <text evidence="1">The sequence shown here is derived from an EMBL/GenBank/DDBJ whole genome shotgun (WGS) entry which is preliminary data.</text>
</comment>
<protein>
    <recommendedName>
        <fullName evidence="3">HTH tetR-type domain-containing protein</fullName>
    </recommendedName>
</protein>
<evidence type="ECO:0000313" key="2">
    <source>
        <dbReference type="Proteomes" id="UP000015455"/>
    </source>
</evidence>
<dbReference type="SUPFAM" id="SSF46689">
    <property type="entry name" value="Homeodomain-like"/>
    <property type="match status" value="1"/>
</dbReference>
<accession>S9ZDQ4</accession>
<dbReference type="RefSeq" id="WP_021249478.1">
    <property type="nucleotide sequence ID" value="NZ_ATJV01000057.1"/>
</dbReference>
<name>S9ZDQ4_9RHOO</name>
<dbReference type="STRING" id="1348657.M622_15925"/>
<proteinExistence type="predicted"/>